<dbReference type="InterPro" id="IPR011761">
    <property type="entry name" value="ATP-grasp"/>
</dbReference>
<feature type="domain" description="ATP-grasp" evidence="3">
    <location>
        <begin position="337"/>
        <end position="585"/>
    </location>
</feature>
<keyword evidence="6" id="KW-1185">Reference proteome</keyword>
<dbReference type="InterPro" id="IPR016181">
    <property type="entry name" value="Acyl_CoA_acyltransferase"/>
</dbReference>
<dbReference type="EMBL" id="JAFLNC010000003">
    <property type="protein sequence ID" value="MBO0333885.1"/>
    <property type="molecule type" value="Genomic_DNA"/>
</dbReference>
<sequence>MMTSVKQNSQTDTLRASQVSLKNWGDPPESAREGAVGRNVAIDCGWGRLIFGQTFDDAKFLATTLSQEVESQRDVAIYVHEPHVVLSYAPQSLFLDPSHTFRLDLTRRPERAMTSKHFTIRAAEKGDEKGINRLYLGRDMVPVSEGYIDQQKLHSAVEVLVALENEGAGEIIGVVMSVDHQQALQDPDNGSSLWALAVDPQAPFPGIGEALVEALADRRAKAGRSFMDLSVVHDNHEAIALYQKLGFEQIPVYTIKHKNPINEKLFIGPEEDASLNVYAKIIVDEARRRGIQVEIEDTEAGLFRLSHGGRSIACRESLSDLTSAVALSRCDDKRLTHRLLEKAGLRQPEQIIVTKDQDVTEFCTRHKRVVVKPASGEQGRGVSVDLNSVEEVTAAIKRARELCDSVILEEYVTGQDLRIIVINEEVVAAAIRRPPIIKGDGETSIKALVEKLSRRREAATNGESSIPMDDETFRCVRAAGHKMSDVLPKDESITVRRTANLHTGGTIHDVTDILHREMRTAAITVAQTLGIPVVGLDFIVEDPAKPGYAVIEANERPGLANHQPQPTVEKFIDLLFPQTKADSYRSTTKTSETYDQN</sequence>
<evidence type="ECO:0000259" key="4">
    <source>
        <dbReference type="PROSITE" id="PS51186"/>
    </source>
</evidence>
<dbReference type="PANTHER" id="PTHR21621">
    <property type="entry name" value="RIBOSOMAL PROTEIN S6 MODIFICATION PROTEIN"/>
    <property type="match status" value="1"/>
</dbReference>
<gene>
    <name evidence="5" type="primary">ngg</name>
    <name evidence="5" type="ORF">J0X12_09680</name>
</gene>
<reference evidence="5 6" key="1">
    <citation type="submission" date="2021-03" db="EMBL/GenBank/DDBJ databases">
        <title>Sneathiella sp. CAU 1612 isolated from Kang Won-do.</title>
        <authorList>
            <person name="Kim W."/>
        </authorList>
    </citation>
    <scope>NUCLEOTIDE SEQUENCE [LARGE SCALE GENOMIC DNA]</scope>
    <source>
        <strain evidence="5 6">CAU 1612</strain>
    </source>
</reference>
<keyword evidence="1" id="KW-0547">Nucleotide-binding</keyword>
<evidence type="ECO:0000313" key="6">
    <source>
        <dbReference type="Proteomes" id="UP000664761"/>
    </source>
</evidence>
<dbReference type="PROSITE" id="PS50975">
    <property type="entry name" value="ATP_GRASP"/>
    <property type="match status" value="1"/>
</dbReference>
<organism evidence="5 6">
    <name type="scientific">Sneathiella sedimenti</name>
    <dbReference type="NCBI Taxonomy" id="2816034"/>
    <lineage>
        <taxon>Bacteria</taxon>
        <taxon>Pseudomonadati</taxon>
        <taxon>Pseudomonadota</taxon>
        <taxon>Alphaproteobacteria</taxon>
        <taxon>Sneathiellales</taxon>
        <taxon>Sneathiellaceae</taxon>
        <taxon>Sneathiella</taxon>
    </lineage>
</organism>
<proteinExistence type="predicted"/>
<dbReference type="SUPFAM" id="SSF55729">
    <property type="entry name" value="Acyl-CoA N-acyltransferases (Nat)"/>
    <property type="match status" value="1"/>
</dbReference>
<dbReference type="Gene3D" id="3.30.470.20">
    <property type="entry name" value="ATP-grasp fold, B domain"/>
    <property type="match status" value="2"/>
</dbReference>
<evidence type="ECO:0000256" key="1">
    <source>
        <dbReference type="PROSITE-ProRule" id="PRU00409"/>
    </source>
</evidence>
<name>A0ABS3F5T7_9PROT</name>
<dbReference type="PANTHER" id="PTHR21621:SF0">
    <property type="entry name" value="BETA-CITRYLGLUTAMATE SYNTHASE B-RELATED"/>
    <property type="match status" value="1"/>
</dbReference>
<evidence type="ECO:0000259" key="3">
    <source>
        <dbReference type="PROSITE" id="PS50975"/>
    </source>
</evidence>
<dbReference type="InterPro" id="IPR017534">
    <property type="entry name" value="GNAT-acetyltransferase"/>
</dbReference>
<dbReference type="PROSITE" id="PS51186">
    <property type="entry name" value="GNAT"/>
    <property type="match status" value="1"/>
</dbReference>
<feature type="domain" description="N-acetyltransferase" evidence="4">
    <location>
        <begin position="118"/>
        <end position="268"/>
    </location>
</feature>
<dbReference type="Pfam" id="PF00583">
    <property type="entry name" value="Acetyltransf_1"/>
    <property type="match status" value="1"/>
</dbReference>
<dbReference type="RefSeq" id="WP_207044911.1">
    <property type="nucleotide sequence ID" value="NZ_JAFLNC010000003.1"/>
</dbReference>
<dbReference type="Gene3D" id="3.40.630.30">
    <property type="match status" value="1"/>
</dbReference>
<feature type="region of interest" description="Disordered" evidence="2">
    <location>
        <begin position="1"/>
        <end position="33"/>
    </location>
</feature>
<dbReference type="Proteomes" id="UP000664761">
    <property type="component" value="Unassembled WGS sequence"/>
</dbReference>
<feature type="compositionally biased region" description="Polar residues" evidence="2">
    <location>
        <begin position="1"/>
        <end position="21"/>
    </location>
</feature>
<accession>A0ABS3F5T7</accession>
<evidence type="ECO:0000313" key="5">
    <source>
        <dbReference type="EMBL" id="MBO0333885.1"/>
    </source>
</evidence>
<dbReference type="Pfam" id="PF08443">
    <property type="entry name" value="RimK"/>
    <property type="match status" value="1"/>
</dbReference>
<evidence type="ECO:0000256" key="2">
    <source>
        <dbReference type="SAM" id="MobiDB-lite"/>
    </source>
</evidence>
<dbReference type="InterPro" id="IPR000182">
    <property type="entry name" value="GNAT_dom"/>
</dbReference>
<comment type="caution">
    <text evidence="5">The sequence shown here is derived from an EMBL/GenBank/DDBJ whole genome shotgun (WGS) entry which is preliminary data.</text>
</comment>
<keyword evidence="1" id="KW-0067">ATP-binding</keyword>
<dbReference type="InterPro" id="IPR013651">
    <property type="entry name" value="ATP-grasp_RimK-type"/>
</dbReference>
<dbReference type="SUPFAM" id="SSF56059">
    <property type="entry name" value="Glutathione synthetase ATP-binding domain-like"/>
    <property type="match status" value="1"/>
</dbReference>
<dbReference type="NCBIfam" id="TIGR03103">
    <property type="entry name" value="trio_acet_GNAT"/>
    <property type="match status" value="1"/>
</dbReference>
<protein>
    <submittedName>
        <fullName evidence="5">N-acetylglutaminylglutamine synthetase</fullName>
    </submittedName>
</protein>